<dbReference type="NCBIfam" id="TIGR04025">
    <property type="entry name" value="PPOX_FMN_DR2398"/>
    <property type="match status" value="1"/>
</dbReference>
<dbReference type="Pfam" id="PF01243">
    <property type="entry name" value="PNPOx_N"/>
    <property type="match status" value="1"/>
</dbReference>
<protein>
    <submittedName>
        <fullName evidence="2">Flavin-nucleotide-binding protein</fullName>
    </submittedName>
</protein>
<dbReference type="EMBL" id="LQQA01000007">
    <property type="protein sequence ID" value="ORX17448.1"/>
    <property type="molecule type" value="Genomic_DNA"/>
</dbReference>
<dbReference type="Gene3D" id="2.30.110.10">
    <property type="entry name" value="Electron Transport, Fmn-binding Protein, Chain A"/>
    <property type="match status" value="1"/>
</dbReference>
<dbReference type="PANTHER" id="PTHR42815">
    <property type="entry name" value="FAD-BINDING, PUTATIVE (AFU_ORTHOLOGUE AFUA_6G07600)-RELATED"/>
    <property type="match status" value="1"/>
</dbReference>
<dbReference type="Proteomes" id="UP000193964">
    <property type="component" value="Unassembled WGS sequence"/>
</dbReference>
<reference evidence="2 3" key="1">
    <citation type="submission" date="2016-01" db="EMBL/GenBank/DDBJ databases">
        <title>The new phylogeny of the genus Mycobacterium.</title>
        <authorList>
            <person name="Tarcisio F."/>
            <person name="Conor M."/>
            <person name="Antonella G."/>
            <person name="Elisabetta G."/>
            <person name="Giulia F.S."/>
            <person name="Sara T."/>
            <person name="Anna F."/>
            <person name="Clotilde B."/>
            <person name="Roberto B."/>
            <person name="Veronica D.S."/>
            <person name="Fabio R."/>
            <person name="Monica P."/>
            <person name="Olivier J."/>
            <person name="Enrico T."/>
            <person name="Nicola S."/>
        </authorList>
    </citation>
    <scope>NUCLEOTIDE SEQUENCE [LARGE SCALE GENOMIC DNA]</scope>
    <source>
        <strain evidence="2 3">ATCC 700010</strain>
    </source>
</reference>
<dbReference type="InterPro" id="IPR012349">
    <property type="entry name" value="Split_barrel_FMN-bd"/>
</dbReference>
<name>A0A1X2FGL0_9MYCO</name>
<dbReference type="OrthoDB" id="9790331at2"/>
<evidence type="ECO:0000313" key="3">
    <source>
        <dbReference type="Proteomes" id="UP000193964"/>
    </source>
</evidence>
<evidence type="ECO:0000259" key="1">
    <source>
        <dbReference type="Pfam" id="PF01243"/>
    </source>
</evidence>
<proteinExistence type="predicted"/>
<feature type="domain" description="Pyridoxamine 5'-phosphate oxidase N-terminal" evidence="1">
    <location>
        <begin position="35"/>
        <end position="153"/>
    </location>
</feature>
<comment type="caution">
    <text evidence="2">The sequence shown here is derived from an EMBL/GenBank/DDBJ whole genome shotgun (WGS) entry which is preliminary data.</text>
</comment>
<dbReference type="SUPFAM" id="SSF50475">
    <property type="entry name" value="FMN-binding split barrel"/>
    <property type="match status" value="1"/>
</dbReference>
<sequence>MDRRPAALSPQRVREIIGEPEALAANKVQPGLDVHFRRFIAHSPFLCMATSHADGTADCSPRGDYPGFVKVLDDTTVAIPDRVGNARIDSFENLATNPSIGLIFLVPGHRETLRVNGKGYLTEDDDVLTRLQVEGKTPRLAVIVEVEEAFIHCGRAIIRSRLWNPDSQTLAAEVPSMGDMVADQIRPEGLDAETIDGVVEVGYKTLY</sequence>
<dbReference type="InterPro" id="IPR011576">
    <property type="entry name" value="Pyridox_Oxase_N"/>
</dbReference>
<accession>A0A1X2FGL0</accession>
<organism evidence="2 3">
    <name type="scientific">Mycolicibacterium wolinskyi</name>
    <dbReference type="NCBI Taxonomy" id="59750"/>
    <lineage>
        <taxon>Bacteria</taxon>
        <taxon>Bacillati</taxon>
        <taxon>Actinomycetota</taxon>
        <taxon>Actinomycetes</taxon>
        <taxon>Mycobacteriales</taxon>
        <taxon>Mycobacteriaceae</taxon>
        <taxon>Mycolicibacterium</taxon>
    </lineage>
</organism>
<gene>
    <name evidence="2" type="ORF">AWC31_17220</name>
</gene>
<dbReference type="InterPro" id="IPR024029">
    <property type="entry name" value="Pyridox_Oxase_FMN-dep"/>
</dbReference>
<dbReference type="AlphaFoldDB" id="A0A1X2FGL0"/>
<evidence type="ECO:0000313" key="2">
    <source>
        <dbReference type="EMBL" id="ORX17448.1"/>
    </source>
</evidence>
<dbReference type="PANTHER" id="PTHR42815:SF2">
    <property type="entry name" value="FAD-BINDING, PUTATIVE (AFU_ORTHOLOGUE AFUA_6G07600)-RELATED"/>
    <property type="match status" value="1"/>
</dbReference>